<dbReference type="InterPro" id="IPR025949">
    <property type="entry name" value="PapC-like_C"/>
</dbReference>
<keyword evidence="4" id="KW-1134">Transmembrane beta strand</keyword>
<keyword evidence="3" id="KW-0813">Transport</keyword>
<dbReference type="Gene3D" id="2.60.40.2610">
    <property type="entry name" value="Outer membrane usher protein FimD, plug domain"/>
    <property type="match status" value="1"/>
</dbReference>
<keyword evidence="6 9" id="KW-0732">Signal</keyword>
<evidence type="ECO:0000256" key="7">
    <source>
        <dbReference type="ARBA" id="ARBA00023136"/>
    </source>
</evidence>
<evidence type="ECO:0000313" key="13">
    <source>
        <dbReference type="Proteomes" id="UP000746535"/>
    </source>
</evidence>
<evidence type="ECO:0000256" key="1">
    <source>
        <dbReference type="ARBA" id="ARBA00004571"/>
    </source>
</evidence>
<evidence type="ECO:0000256" key="3">
    <source>
        <dbReference type="ARBA" id="ARBA00022448"/>
    </source>
</evidence>
<comment type="subcellular location">
    <subcellularLocation>
        <location evidence="1">Cell outer membrane</location>
        <topology evidence="1">Multi-pass membrane protein</topology>
    </subcellularLocation>
</comment>
<dbReference type="Proteomes" id="UP000746535">
    <property type="component" value="Unassembled WGS sequence"/>
</dbReference>
<feature type="domain" description="PapC N-terminal" evidence="11">
    <location>
        <begin position="28"/>
        <end position="163"/>
    </location>
</feature>
<feature type="domain" description="PapC-like C-terminal" evidence="10">
    <location>
        <begin position="726"/>
        <end position="788"/>
    </location>
</feature>
<accession>A0ABX0YCC3</accession>
<evidence type="ECO:0000259" key="10">
    <source>
        <dbReference type="Pfam" id="PF13953"/>
    </source>
</evidence>
<dbReference type="InterPro" id="IPR042186">
    <property type="entry name" value="FimD_plug_dom"/>
</dbReference>
<reference evidence="12 13" key="1">
    <citation type="submission" date="2020-03" db="EMBL/GenBank/DDBJ databases">
        <authorList>
            <person name="Wang L."/>
            <person name="He N."/>
            <person name="Li Y."/>
            <person name="Fang Y."/>
            <person name="Zhang F."/>
        </authorList>
    </citation>
    <scope>NUCLEOTIDE SEQUENCE [LARGE SCALE GENOMIC DNA]</scope>
    <source>
        <strain evidence="13">hsmgli-8</strain>
    </source>
</reference>
<evidence type="ECO:0000259" key="11">
    <source>
        <dbReference type="Pfam" id="PF13954"/>
    </source>
</evidence>
<proteinExistence type="inferred from homology"/>
<dbReference type="InterPro" id="IPR000015">
    <property type="entry name" value="Fimb_usher"/>
</dbReference>
<evidence type="ECO:0000256" key="5">
    <source>
        <dbReference type="ARBA" id="ARBA00022692"/>
    </source>
</evidence>
<dbReference type="Pfam" id="PF13953">
    <property type="entry name" value="PapC_C"/>
    <property type="match status" value="1"/>
</dbReference>
<dbReference type="Gene3D" id="3.10.20.410">
    <property type="match status" value="1"/>
</dbReference>
<evidence type="ECO:0000256" key="4">
    <source>
        <dbReference type="ARBA" id="ARBA00022452"/>
    </source>
</evidence>
<dbReference type="Gene3D" id="2.60.40.3110">
    <property type="match status" value="1"/>
</dbReference>
<sequence>MSTGYRCAGIAMCLFSSAVMGASAQVLEFDEAQLRRRGLDPAMARYFREAPRFTPGTHRVTLTLNGRQVGKLLARFDSLGHLCFDAALIRMAGLRPLPSPVEPEDENGCQDFLGAHPSTYVELQPADAAVSLIVSPQALASGNAALGNYTSGGAAAMFNYDVYGSRQVSQWGTSQQVFAGTELGFNAGNWMVRSRQSFSQSNGVQQGQWLHGYAQTSLPEQGALLQLGQINVQNSVLAGLPVTGMQWLPETALERGRRPSAPIEGTAQGPAQVEVRQGQAVVYSTLVPSGPFRLEGVQPLNRQQDLEVIVRESTGQERRSIVPIAAFSANASAPVGLSVTLGQARSYGDYATNTPWLGSVSRGFALGHERTLAVGALAATSGYVSTGASLEQQWSPSTGGTLALAASYQDQRPDSTGLSATATVRHQLGERLSLSAGLTQRSAGFTELAQTLARGPGRGSAQRIQSLALGGSHPWFGGYSLSYVQAFSGVSSRVMSLGWNRAFGPLSVSARLEQDIGTAVDERPYAGAVARGDKRFHVSFSLPLGTATRWSAYARDAGRGLQLGSSLSGRLSEPVTYRLQAAEGRGGTQDRGGDVDWQGRTARVGVGVNDSSGGYRTYTGRLSGAAAWHAQGITLGAAPLGDTFAIASVGDVAGARLETPAGSVHTDRHGRALVAHVPPYQESEVRLVARTLPRDADVASAIKSLNPGRGAVPFVTFDVQRTRRVLLSVTTANGQLPPKGSAVLSAEGQWITAVGARGKVYLPDANQAGVLHIQLDEERRCQLAFELPLMADEHAPYDVAEAQCLIEEAA</sequence>
<evidence type="ECO:0000256" key="8">
    <source>
        <dbReference type="ARBA" id="ARBA00023237"/>
    </source>
</evidence>
<evidence type="ECO:0000256" key="6">
    <source>
        <dbReference type="ARBA" id="ARBA00022729"/>
    </source>
</evidence>
<keyword evidence="13" id="KW-1185">Reference proteome</keyword>
<comment type="caution">
    <text evidence="12">The sequence shown here is derived from an EMBL/GenBank/DDBJ whole genome shotgun (WGS) entry which is preliminary data.</text>
</comment>
<dbReference type="EMBL" id="JAAVJI010000004">
    <property type="protein sequence ID" value="NJP01021.1"/>
    <property type="molecule type" value="Genomic_DNA"/>
</dbReference>
<dbReference type="SUPFAM" id="SSF141729">
    <property type="entry name" value="FimD N-terminal domain-like"/>
    <property type="match status" value="1"/>
</dbReference>
<dbReference type="Pfam" id="PF13954">
    <property type="entry name" value="PapC_N"/>
    <property type="match status" value="1"/>
</dbReference>
<dbReference type="InterPro" id="IPR043142">
    <property type="entry name" value="PapC-like_C_sf"/>
</dbReference>
<dbReference type="InterPro" id="IPR025885">
    <property type="entry name" value="PapC_N"/>
</dbReference>
<evidence type="ECO:0000256" key="2">
    <source>
        <dbReference type="ARBA" id="ARBA00008064"/>
    </source>
</evidence>
<evidence type="ECO:0000256" key="9">
    <source>
        <dbReference type="SAM" id="SignalP"/>
    </source>
</evidence>
<dbReference type="Gene3D" id="2.60.40.2070">
    <property type="match status" value="1"/>
</dbReference>
<feature type="chain" id="PRO_5047308070" evidence="9">
    <location>
        <begin position="25"/>
        <end position="810"/>
    </location>
</feature>
<keyword evidence="7" id="KW-0472">Membrane</keyword>
<dbReference type="PANTHER" id="PTHR30451:SF8">
    <property type="entry name" value="FIMBRIAL USHER PROTEIN"/>
    <property type="match status" value="1"/>
</dbReference>
<dbReference type="PANTHER" id="PTHR30451">
    <property type="entry name" value="OUTER MEMBRANE USHER PROTEIN"/>
    <property type="match status" value="1"/>
</dbReference>
<dbReference type="Pfam" id="PF00577">
    <property type="entry name" value="Usher"/>
    <property type="match status" value="1"/>
</dbReference>
<gene>
    <name evidence="12" type="ORF">HBH25_09100</name>
</gene>
<name>A0ABX0YCC3_9PSED</name>
<organism evidence="12 13">
    <name type="scientific">Pseudomonas quercus</name>
    <dbReference type="NCBI Taxonomy" id="2722792"/>
    <lineage>
        <taxon>Bacteria</taxon>
        <taxon>Pseudomonadati</taxon>
        <taxon>Pseudomonadota</taxon>
        <taxon>Gammaproteobacteria</taxon>
        <taxon>Pseudomonadales</taxon>
        <taxon>Pseudomonadaceae</taxon>
        <taxon>Pseudomonas</taxon>
    </lineage>
</organism>
<protein>
    <submittedName>
        <fullName evidence="12">Fimbria/pilus outer membrane usher protein</fullName>
    </submittedName>
</protein>
<comment type="similarity">
    <text evidence="2">Belongs to the fimbrial export usher family.</text>
</comment>
<keyword evidence="5" id="KW-0812">Transmembrane</keyword>
<evidence type="ECO:0000313" key="12">
    <source>
        <dbReference type="EMBL" id="NJP01021.1"/>
    </source>
</evidence>
<dbReference type="RefSeq" id="WP_168083598.1">
    <property type="nucleotide sequence ID" value="NZ_JAAVJI010000004.1"/>
</dbReference>
<feature type="signal peptide" evidence="9">
    <location>
        <begin position="1"/>
        <end position="24"/>
    </location>
</feature>
<dbReference type="InterPro" id="IPR037224">
    <property type="entry name" value="PapC_N_sf"/>
</dbReference>
<keyword evidence="8" id="KW-0998">Cell outer membrane</keyword>